<dbReference type="SUPFAM" id="SSF55048">
    <property type="entry name" value="Probable ACP-binding domain of malonyl-CoA ACP transacylase"/>
    <property type="match status" value="1"/>
</dbReference>
<dbReference type="InterPro" id="IPR024925">
    <property type="entry name" value="Malonyl_CoA-ACP_transAc"/>
</dbReference>
<dbReference type="EMBL" id="AP014936">
    <property type="protein sequence ID" value="BAU48433.1"/>
    <property type="molecule type" value="Genomic_DNA"/>
</dbReference>
<dbReference type="SUPFAM" id="SSF52151">
    <property type="entry name" value="FabD/lysophospholipase-like"/>
    <property type="match status" value="1"/>
</dbReference>
<evidence type="ECO:0000256" key="7">
    <source>
        <dbReference type="PIRSR" id="PIRSR000446-1"/>
    </source>
</evidence>
<evidence type="ECO:0000256" key="2">
    <source>
        <dbReference type="ARBA" id="ARBA00018953"/>
    </source>
</evidence>
<evidence type="ECO:0000256" key="5">
    <source>
        <dbReference type="ARBA" id="ARBA00048462"/>
    </source>
</evidence>
<dbReference type="GO" id="GO:0006633">
    <property type="term" value="P:fatty acid biosynthetic process"/>
    <property type="evidence" value="ECO:0007669"/>
    <property type="project" value="TreeGrafter"/>
</dbReference>
<protein>
    <recommendedName>
        <fullName evidence="2 6">Malonyl CoA-acyl carrier protein transacylase</fullName>
        <ecNumber evidence="1 6">2.3.1.39</ecNumber>
    </recommendedName>
</protein>
<comment type="similarity">
    <text evidence="6">Belongs to the fabD family.</text>
</comment>
<proteinExistence type="inferred from homology"/>
<dbReference type="SMART" id="SM00827">
    <property type="entry name" value="PKS_AT"/>
    <property type="match status" value="1"/>
</dbReference>
<comment type="catalytic activity">
    <reaction evidence="5 6">
        <text>holo-[ACP] + malonyl-CoA = malonyl-[ACP] + CoA</text>
        <dbReference type="Rhea" id="RHEA:41792"/>
        <dbReference type="Rhea" id="RHEA-COMP:9623"/>
        <dbReference type="Rhea" id="RHEA-COMP:9685"/>
        <dbReference type="ChEBI" id="CHEBI:57287"/>
        <dbReference type="ChEBI" id="CHEBI:57384"/>
        <dbReference type="ChEBI" id="CHEBI:64479"/>
        <dbReference type="ChEBI" id="CHEBI:78449"/>
        <dbReference type="EC" id="2.3.1.39"/>
    </reaction>
</comment>
<evidence type="ECO:0000256" key="1">
    <source>
        <dbReference type="ARBA" id="ARBA00013258"/>
    </source>
</evidence>
<feature type="active site" evidence="7">
    <location>
        <position position="93"/>
    </location>
</feature>
<dbReference type="InterPro" id="IPR001227">
    <property type="entry name" value="Ac_transferase_dom_sf"/>
</dbReference>
<dbReference type="KEGG" id="sva:SVA_1879"/>
<dbReference type="RefSeq" id="WP_096460941.1">
    <property type="nucleotide sequence ID" value="NZ_AP014936.1"/>
</dbReference>
<dbReference type="OrthoDB" id="9808564at2"/>
<dbReference type="EC" id="2.3.1.39" evidence="1 6"/>
<dbReference type="PANTHER" id="PTHR42681:SF1">
    <property type="entry name" value="MALONYL-COA-ACYL CARRIER PROTEIN TRANSACYLASE, MITOCHONDRIAL"/>
    <property type="match status" value="1"/>
</dbReference>
<dbReference type="NCBIfam" id="TIGR00128">
    <property type="entry name" value="fabD"/>
    <property type="match status" value="1"/>
</dbReference>
<dbReference type="InterPro" id="IPR050858">
    <property type="entry name" value="Mal-CoA-ACP_Trans/PKS_FabD"/>
</dbReference>
<evidence type="ECO:0000313" key="10">
    <source>
        <dbReference type="Proteomes" id="UP000218899"/>
    </source>
</evidence>
<evidence type="ECO:0000313" key="9">
    <source>
        <dbReference type="EMBL" id="BAU48433.1"/>
    </source>
</evidence>
<dbReference type="InterPro" id="IPR014043">
    <property type="entry name" value="Acyl_transferase_dom"/>
</dbReference>
<keyword evidence="10" id="KW-1185">Reference proteome</keyword>
<feature type="active site" evidence="7">
    <location>
        <position position="202"/>
    </location>
</feature>
<evidence type="ECO:0000256" key="6">
    <source>
        <dbReference type="PIRNR" id="PIRNR000446"/>
    </source>
</evidence>
<accession>A0A1B4V4G4</accession>
<dbReference type="Gene3D" id="3.40.366.10">
    <property type="entry name" value="Malonyl-Coenzyme A Acyl Carrier Protein, domain 2"/>
    <property type="match status" value="1"/>
</dbReference>
<evidence type="ECO:0000259" key="8">
    <source>
        <dbReference type="SMART" id="SM00827"/>
    </source>
</evidence>
<evidence type="ECO:0000256" key="4">
    <source>
        <dbReference type="ARBA" id="ARBA00023315"/>
    </source>
</evidence>
<keyword evidence="4 6" id="KW-0012">Acyltransferase</keyword>
<dbReference type="InterPro" id="IPR016036">
    <property type="entry name" value="Malonyl_transacylase_ACP-bd"/>
</dbReference>
<evidence type="ECO:0000256" key="3">
    <source>
        <dbReference type="ARBA" id="ARBA00022679"/>
    </source>
</evidence>
<name>A0A1B4V4G4_9GAMM</name>
<dbReference type="PIRSF" id="PIRSF000446">
    <property type="entry name" value="Mct"/>
    <property type="match status" value="1"/>
</dbReference>
<keyword evidence="3 6" id="KW-0808">Transferase</keyword>
<gene>
    <name evidence="9" type="ORF">SVA_1879</name>
</gene>
<dbReference type="GO" id="GO:0005829">
    <property type="term" value="C:cytosol"/>
    <property type="evidence" value="ECO:0007669"/>
    <property type="project" value="TreeGrafter"/>
</dbReference>
<dbReference type="InterPro" id="IPR016035">
    <property type="entry name" value="Acyl_Trfase/lysoPLipase"/>
</dbReference>
<sequence>MIKTLAFVFPGQGSQSVGMLNALAAAYPIVKQTFSEASEVLGYDLWQVVEQGPEERLNQTQVTQPAMLVAGVAVWRVWRGEGGPMPAVMAGHSLGEYTALHCAGAFGFADAVRVVADRARFMQEAVPIGQGGIAALLGLSDEATRALCEQAAEGEVLEPVNYNSPGQIVIAGTAAAVARALERAKAAGAKRAILLPMSVPAHSSLMAPAASRLAERLSGVAVHAPRVSVVHNVHAQTEREPAAIREALVRQVASPVRWVDCVQKMEREGVRLFVECGPGKVLAGLVKRVAAEAACIPVYDPKSLEEALARTRETGVDARTEEA</sequence>
<dbReference type="Pfam" id="PF00698">
    <property type="entry name" value="Acyl_transf_1"/>
    <property type="match status" value="1"/>
</dbReference>
<feature type="domain" description="Malonyl-CoA:ACP transacylase (MAT)" evidence="8">
    <location>
        <begin position="8"/>
        <end position="313"/>
    </location>
</feature>
<dbReference type="Gene3D" id="3.30.70.250">
    <property type="entry name" value="Malonyl-CoA ACP transacylase, ACP-binding"/>
    <property type="match status" value="1"/>
</dbReference>
<dbReference type="GO" id="GO:0004314">
    <property type="term" value="F:[acyl-carrier-protein] S-malonyltransferase activity"/>
    <property type="evidence" value="ECO:0007669"/>
    <property type="project" value="UniProtKB-EC"/>
</dbReference>
<dbReference type="PANTHER" id="PTHR42681">
    <property type="entry name" value="MALONYL-COA-ACYL CARRIER PROTEIN TRANSACYLASE, MITOCHONDRIAL"/>
    <property type="match status" value="1"/>
</dbReference>
<dbReference type="InterPro" id="IPR004410">
    <property type="entry name" value="Malonyl_CoA-ACP_transAc_FabD"/>
</dbReference>
<reference evidence="9 10" key="1">
    <citation type="submission" date="2015-08" db="EMBL/GenBank/DDBJ databases">
        <title>Complete genome sequence of Sulfurifustis variabilis.</title>
        <authorList>
            <person name="Miura A."/>
            <person name="Kojima H."/>
            <person name="Fukui M."/>
        </authorList>
    </citation>
    <scope>NUCLEOTIDE SEQUENCE [LARGE SCALE GENOMIC DNA]</scope>
    <source>
        <strain evidence="10">skN76</strain>
    </source>
</reference>
<dbReference type="AlphaFoldDB" id="A0A1B4V4G4"/>
<dbReference type="FunFam" id="3.30.70.250:FF:000001">
    <property type="entry name" value="Malonyl CoA-acyl carrier protein transacylase"/>
    <property type="match status" value="1"/>
</dbReference>
<organism evidence="9 10">
    <name type="scientific">Sulfurifustis variabilis</name>
    <dbReference type="NCBI Taxonomy" id="1675686"/>
    <lineage>
        <taxon>Bacteria</taxon>
        <taxon>Pseudomonadati</taxon>
        <taxon>Pseudomonadota</taxon>
        <taxon>Gammaproteobacteria</taxon>
        <taxon>Acidiferrobacterales</taxon>
        <taxon>Acidiferrobacteraceae</taxon>
        <taxon>Sulfurifustis</taxon>
    </lineage>
</organism>
<dbReference type="Proteomes" id="UP000218899">
    <property type="component" value="Chromosome"/>
</dbReference>